<dbReference type="Proteomes" id="UP000789572">
    <property type="component" value="Unassembled WGS sequence"/>
</dbReference>
<dbReference type="Pfam" id="PF00561">
    <property type="entry name" value="Abhydrolase_1"/>
    <property type="match status" value="1"/>
</dbReference>
<dbReference type="AlphaFoldDB" id="A0A9N9AK28"/>
<dbReference type="PANTHER" id="PTHR43433">
    <property type="entry name" value="HYDROLASE, ALPHA/BETA FOLD FAMILY PROTEIN"/>
    <property type="match status" value="1"/>
</dbReference>
<feature type="domain" description="AB hydrolase-1" evidence="1">
    <location>
        <begin position="32"/>
        <end position="260"/>
    </location>
</feature>
<gene>
    <name evidence="2" type="ORF">POCULU_LOCUS4164</name>
</gene>
<dbReference type="SUPFAM" id="SSF53474">
    <property type="entry name" value="alpha/beta-Hydrolases"/>
    <property type="match status" value="1"/>
</dbReference>
<dbReference type="OrthoDB" id="8119704at2759"/>
<sequence length="260" mass="29809">MSESLFFEQQDGSRIAYKIYEPYKSDTTDEIPLVMIIGLWSTKEILMGLEKELAKDRKVIVLDNRGIGESTVASETDPCSIELMAQDIIALIKHLAITKFNLLGWSMGGQIALCVALNIPPTLKLEKLIVCASWVHVSNASFDNLYHLPKWDYPKSLQEQRKEITVLFEKNFIDYLLKKPETFDKLTEVLFNSRRPFEMFKRQWEAIKQSNFASKLHMIKVPTLIIHGEIDKLVSIQEGELLANEIPDAIFVRIPKVGHM</sequence>
<comment type="caution">
    <text evidence="2">The sequence shown here is derived from an EMBL/GenBank/DDBJ whole genome shotgun (WGS) entry which is preliminary data.</text>
</comment>
<dbReference type="EMBL" id="CAJVPJ010000520">
    <property type="protein sequence ID" value="CAG8533273.1"/>
    <property type="molecule type" value="Genomic_DNA"/>
</dbReference>
<protein>
    <submittedName>
        <fullName evidence="2">3822_t:CDS:1</fullName>
    </submittedName>
</protein>
<evidence type="ECO:0000259" key="1">
    <source>
        <dbReference type="Pfam" id="PF00561"/>
    </source>
</evidence>
<name>A0A9N9AK28_9GLOM</name>
<dbReference type="InterPro" id="IPR050471">
    <property type="entry name" value="AB_hydrolase"/>
</dbReference>
<dbReference type="PRINTS" id="PR00111">
    <property type="entry name" value="ABHYDROLASE"/>
</dbReference>
<evidence type="ECO:0000313" key="2">
    <source>
        <dbReference type="EMBL" id="CAG8533273.1"/>
    </source>
</evidence>
<dbReference type="InterPro" id="IPR000073">
    <property type="entry name" value="AB_hydrolase_1"/>
</dbReference>
<proteinExistence type="predicted"/>
<evidence type="ECO:0000313" key="3">
    <source>
        <dbReference type="Proteomes" id="UP000789572"/>
    </source>
</evidence>
<dbReference type="InterPro" id="IPR029058">
    <property type="entry name" value="AB_hydrolase_fold"/>
</dbReference>
<accession>A0A9N9AK28</accession>
<keyword evidence="3" id="KW-1185">Reference proteome</keyword>
<reference evidence="2" key="1">
    <citation type="submission" date="2021-06" db="EMBL/GenBank/DDBJ databases">
        <authorList>
            <person name="Kallberg Y."/>
            <person name="Tangrot J."/>
            <person name="Rosling A."/>
        </authorList>
    </citation>
    <scope>NUCLEOTIDE SEQUENCE</scope>
    <source>
        <strain evidence="2">IA702</strain>
    </source>
</reference>
<dbReference type="PANTHER" id="PTHR43433:SF5">
    <property type="entry name" value="AB HYDROLASE-1 DOMAIN-CONTAINING PROTEIN"/>
    <property type="match status" value="1"/>
</dbReference>
<organism evidence="2 3">
    <name type="scientific">Paraglomus occultum</name>
    <dbReference type="NCBI Taxonomy" id="144539"/>
    <lineage>
        <taxon>Eukaryota</taxon>
        <taxon>Fungi</taxon>
        <taxon>Fungi incertae sedis</taxon>
        <taxon>Mucoromycota</taxon>
        <taxon>Glomeromycotina</taxon>
        <taxon>Glomeromycetes</taxon>
        <taxon>Paraglomerales</taxon>
        <taxon>Paraglomeraceae</taxon>
        <taxon>Paraglomus</taxon>
    </lineage>
</organism>
<dbReference type="Gene3D" id="3.40.50.1820">
    <property type="entry name" value="alpha/beta hydrolase"/>
    <property type="match status" value="1"/>
</dbReference>